<dbReference type="AlphaFoldDB" id="A0A178IQ22"/>
<comment type="caution">
    <text evidence="1">The sequence shown here is derived from an EMBL/GenBank/DDBJ whole genome shotgun (WGS) entry which is preliminary data.</text>
</comment>
<sequence length="66" mass="7351">MTEIEAAIERLPADAQHQLAAWLELKLWPETPAMLAAIDEAERSLADEGGVPAEDVRKNLRQWITA</sequence>
<keyword evidence="2" id="KW-1185">Reference proteome</keyword>
<evidence type="ECO:0000313" key="1">
    <source>
        <dbReference type="EMBL" id="OAM91902.1"/>
    </source>
</evidence>
<evidence type="ECO:0000313" key="2">
    <source>
        <dbReference type="Proteomes" id="UP000078486"/>
    </source>
</evidence>
<evidence type="ECO:0008006" key="3">
    <source>
        <dbReference type="Google" id="ProtNLM"/>
    </source>
</evidence>
<proteinExistence type="predicted"/>
<protein>
    <recommendedName>
        <fullName evidence="3">Addiction module protein</fullName>
    </recommendedName>
</protein>
<accession>A0A178IQ22</accession>
<dbReference type="EMBL" id="LRRQ01000003">
    <property type="protein sequence ID" value="OAM91902.1"/>
    <property type="molecule type" value="Genomic_DNA"/>
</dbReference>
<name>A0A178IQ22_9BACT</name>
<organism evidence="1 2">
    <name type="scientific">Termitidicoccus mucosus</name>
    <dbReference type="NCBI Taxonomy" id="1184151"/>
    <lineage>
        <taxon>Bacteria</taxon>
        <taxon>Pseudomonadati</taxon>
        <taxon>Verrucomicrobiota</taxon>
        <taxon>Opitutia</taxon>
        <taxon>Opitutales</taxon>
        <taxon>Opitutaceae</taxon>
        <taxon>Termitidicoccus</taxon>
    </lineage>
</organism>
<reference evidence="1 2" key="1">
    <citation type="submission" date="2016-01" db="EMBL/GenBank/DDBJ databases">
        <title>High potential of lignocellulose degradation of a new Verrucomicrobia species.</title>
        <authorList>
            <person name="Wang Y."/>
            <person name="Shi Y."/>
            <person name="Qiu Z."/>
            <person name="Liu S."/>
            <person name="Yang H."/>
        </authorList>
    </citation>
    <scope>NUCLEOTIDE SEQUENCE [LARGE SCALE GENOMIC DNA]</scope>
    <source>
        <strain evidence="1 2">TSB47</strain>
    </source>
</reference>
<gene>
    <name evidence="1" type="ORF">AW736_26340</name>
</gene>
<dbReference type="Proteomes" id="UP000078486">
    <property type="component" value="Unassembled WGS sequence"/>
</dbReference>